<dbReference type="InterPro" id="IPR036435">
    <property type="entry name" value="Leukocidin/porin_MspA_sf"/>
</dbReference>
<evidence type="ECO:0000256" key="1">
    <source>
        <dbReference type="ARBA" id="ARBA00022729"/>
    </source>
</evidence>
<dbReference type="Gene3D" id="2.60.40.1650">
    <property type="entry name" value="Porin MspA (Ig-like beta-sandwich domain)"/>
    <property type="match status" value="1"/>
</dbReference>
<dbReference type="Proteomes" id="UP001233164">
    <property type="component" value="Unassembled WGS sequence"/>
</dbReference>
<feature type="chain" id="PRO_5046076830" evidence="2">
    <location>
        <begin position="37"/>
        <end position="235"/>
    </location>
</feature>
<keyword evidence="4" id="KW-1185">Reference proteome</keyword>
<proteinExistence type="predicted"/>
<evidence type="ECO:0000313" key="3">
    <source>
        <dbReference type="EMBL" id="MDM7490620.1"/>
    </source>
</evidence>
<name>A0ABT7RSL7_9NOCA</name>
<gene>
    <name evidence="3" type="ORF">QT969_20245</name>
</gene>
<keyword evidence="1 2" id="KW-0732">Signal</keyword>
<comment type="caution">
    <text evidence="3">The sequence shown here is derived from an EMBL/GenBank/DDBJ whole genome shotgun (WGS) entry which is preliminary data.</text>
</comment>
<organism evidence="3 4">
    <name type="scientific">Rhodococcus indonesiensis</name>
    <dbReference type="NCBI Taxonomy" id="3055869"/>
    <lineage>
        <taxon>Bacteria</taxon>
        <taxon>Bacillati</taxon>
        <taxon>Actinomycetota</taxon>
        <taxon>Actinomycetes</taxon>
        <taxon>Mycobacteriales</taxon>
        <taxon>Nocardiaceae</taxon>
        <taxon>Rhodococcus</taxon>
    </lineage>
</organism>
<dbReference type="SUPFAM" id="SSF56959">
    <property type="entry name" value="Leukocidin-like"/>
    <property type="match status" value="1"/>
</dbReference>
<dbReference type="EMBL" id="JAUBOF010000094">
    <property type="protein sequence ID" value="MDM7490620.1"/>
    <property type="molecule type" value="Genomic_DNA"/>
</dbReference>
<dbReference type="Gene3D" id="2.10.300.10">
    <property type="entry name" value="Porin MspA ribbon domain"/>
    <property type="match status" value="1"/>
</dbReference>
<dbReference type="Pfam" id="PF09203">
    <property type="entry name" value="MspA"/>
    <property type="match status" value="1"/>
</dbReference>
<sequence>MKTSFKTGLRRALKTAGVGATVAVAIGFASVGAANADTFVPLEDGSISQTVPTPNGDITVTVTRTNETANISPSMGATPLHRNVWVSGKADVELSGPGADKLGGRIQPGYIVGCQLGMTANLGAGAGLSGGATSTSTTPSASASVQGNAGITLTPNQAYDYKVLDLTQTDAWGAEVHRNFNVFRGKNGSVTWGDSTLGVTGCAGYAQARSYVKVTVETPDSIQQVTLWGQPFSIG</sequence>
<reference evidence="3 4" key="1">
    <citation type="submission" date="2023-06" db="EMBL/GenBank/DDBJ databases">
        <title>Rhodococcus indonesiensis sp. nov a new member of the Rhodococcus ruber lineage isolated from a sediment of neutral hot spring.</title>
        <authorList>
            <person name="Kusuma A.B."/>
            <person name="Fenylestari G."/>
            <person name="Ammar F."/>
            <person name="Nouioui I."/>
            <person name="Goodfellow M."/>
        </authorList>
    </citation>
    <scope>NUCLEOTIDE SEQUENCE [LARGE SCALE GENOMIC DNA]</scope>
    <source>
        <strain evidence="3 4">CSLK01-03</strain>
    </source>
</reference>
<feature type="signal peptide" evidence="2">
    <location>
        <begin position="1"/>
        <end position="36"/>
    </location>
</feature>
<protein>
    <submittedName>
        <fullName evidence="3">MspA family porin</fullName>
    </submittedName>
</protein>
<dbReference type="RefSeq" id="WP_289380914.1">
    <property type="nucleotide sequence ID" value="NZ_JAUBOF010000094.1"/>
</dbReference>
<accession>A0ABT7RSL7</accession>
<evidence type="ECO:0000256" key="2">
    <source>
        <dbReference type="SAM" id="SignalP"/>
    </source>
</evidence>
<evidence type="ECO:0000313" key="4">
    <source>
        <dbReference type="Proteomes" id="UP001233164"/>
    </source>
</evidence>
<dbReference type="InterPro" id="IPR015286">
    <property type="entry name" value="Porin_fam_mycobact-type"/>
</dbReference>